<sequence length="269" mass="30944">MSNSMKEFTWIGCQENFVDKIDVQRINQITIGRFGGNSTAGQDKNEDGCLIWVDDKREWEFAIILDAHHSAESAEIVIDTFIVKKTEIVTILSMPINQCFKRLEEIVLDLFQGEEFLSSCRKVNGETACLIVARKNKYVWWLSVGDCSSYIFHPELASLGQYQMNQRQFFEWVGQVNTFEQTVPCYSSGKRELRKGSNRIFLTTDGLIECPNEPFSNPKEIYKMFSSSEDEVSIKLLLQKIQVNHVRDSTTIISWNVNITNQVTRPSNE</sequence>
<dbReference type="Proteomes" id="UP000050996">
    <property type="component" value="Unassembled WGS sequence"/>
</dbReference>
<evidence type="ECO:0000313" key="3">
    <source>
        <dbReference type="Proteomes" id="UP000050996"/>
    </source>
</evidence>
<dbReference type="EMBL" id="LJIX01000006">
    <property type="protein sequence ID" value="KQL19641.1"/>
    <property type="molecule type" value="Genomic_DNA"/>
</dbReference>
<dbReference type="InterPro" id="IPR036457">
    <property type="entry name" value="PPM-type-like_dom_sf"/>
</dbReference>
<protein>
    <submittedName>
        <fullName evidence="2">Protein phosphatase</fullName>
    </submittedName>
</protein>
<name>A0A0Q3QNC3_9BACI</name>
<dbReference type="PATRIC" id="fig|1637975.4.peg.2755"/>
<comment type="caution">
    <text evidence="2">The sequence shown here is derived from an EMBL/GenBank/DDBJ whole genome shotgun (WGS) entry which is preliminary data.</text>
</comment>
<dbReference type="Gene3D" id="3.60.40.10">
    <property type="entry name" value="PPM-type phosphatase domain"/>
    <property type="match status" value="1"/>
</dbReference>
<dbReference type="InterPro" id="IPR001932">
    <property type="entry name" value="PPM-type_phosphatase-like_dom"/>
</dbReference>
<proteinExistence type="predicted"/>
<gene>
    <name evidence="2" type="ORF">AN957_14420</name>
</gene>
<dbReference type="RefSeq" id="WP_053476177.1">
    <property type="nucleotide sequence ID" value="NZ_CP085712.1"/>
</dbReference>
<evidence type="ECO:0000313" key="2">
    <source>
        <dbReference type="EMBL" id="KQL19641.1"/>
    </source>
</evidence>
<evidence type="ECO:0000259" key="1">
    <source>
        <dbReference type="PROSITE" id="PS51746"/>
    </source>
</evidence>
<organism evidence="2 3">
    <name type="scientific">Cytobacillus solani</name>
    <dbReference type="NCBI Taxonomy" id="1637975"/>
    <lineage>
        <taxon>Bacteria</taxon>
        <taxon>Bacillati</taxon>
        <taxon>Bacillota</taxon>
        <taxon>Bacilli</taxon>
        <taxon>Bacillales</taxon>
        <taxon>Bacillaceae</taxon>
        <taxon>Cytobacillus</taxon>
    </lineage>
</organism>
<reference evidence="2 3" key="1">
    <citation type="submission" date="2015-09" db="EMBL/GenBank/DDBJ databases">
        <title>Genome sequencing project for genomic taxonomy and phylogenomics of Bacillus-like bacteria.</title>
        <authorList>
            <person name="Liu B."/>
            <person name="Wang J."/>
            <person name="Zhu Y."/>
            <person name="Liu G."/>
            <person name="Chen Q."/>
            <person name="Chen Z."/>
            <person name="Lan J."/>
            <person name="Che J."/>
            <person name="Ge C."/>
            <person name="Shi H."/>
            <person name="Pan Z."/>
            <person name="Liu X."/>
        </authorList>
    </citation>
    <scope>NUCLEOTIDE SEQUENCE [LARGE SCALE GENOMIC DNA]</scope>
    <source>
        <strain evidence="2 3">FJAT-18043</strain>
    </source>
</reference>
<keyword evidence="3" id="KW-1185">Reference proteome</keyword>
<dbReference type="SUPFAM" id="SSF81606">
    <property type="entry name" value="PP2C-like"/>
    <property type="match status" value="1"/>
</dbReference>
<dbReference type="STRING" id="1637975.AN957_14420"/>
<dbReference type="AlphaFoldDB" id="A0A0Q3QNC3"/>
<accession>A0A0Q3QNC3</accession>
<dbReference type="PROSITE" id="PS51746">
    <property type="entry name" value="PPM_2"/>
    <property type="match status" value="1"/>
</dbReference>
<feature type="domain" description="PPM-type phosphatase" evidence="1">
    <location>
        <begin position="33"/>
        <end position="257"/>
    </location>
</feature>